<evidence type="ECO:0000313" key="1">
    <source>
        <dbReference type="EMBL" id="MBW8487719.1"/>
    </source>
</evidence>
<comment type="caution">
    <text evidence="1">The sequence shown here is derived from an EMBL/GenBank/DDBJ whole genome shotgun (WGS) entry which is preliminary data.</text>
</comment>
<accession>A0ABS7G778</accession>
<dbReference type="InterPro" id="IPR036866">
    <property type="entry name" value="RibonucZ/Hydroxyglut_hydro"/>
</dbReference>
<name>A0ABS7G778_9ACTN</name>
<organism evidence="1 2">
    <name type="scientific">Actinomadura parmotrematis</name>
    <dbReference type="NCBI Taxonomy" id="2864039"/>
    <lineage>
        <taxon>Bacteria</taxon>
        <taxon>Bacillati</taxon>
        <taxon>Actinomycetota</taxon>
        <taxon>Actinomycetes</taxon>
        <taxon>Streptosporangiales</taxon>
        <taxon>Thermomonosporaceae</taxon>
        <taxon>Actinomadura</taxon>
    </lineage>
</organism>
<dbReference type="RefSeq" id="WP_220170955.1">
    <property type="nucleotide sequence ID" value="NZ_JAIBOA010000041.1"/>
</dbReference>
<dbReference type="EMBL" id="JAIBOA010000041">
    <property type="protein sequence ID" value="MBW8487719.1"/>
    <property type="molecule type" value="Genomic_DNA"/>
</dbReference>
<reference evidence="1 2" key="1">
    <citation type="submission" date="2021-07" db="EMBL/GenBank/DDBJ databases">
        <title>Actinomadura sp. PM05-2 isolated from lichen.</title>
        <authorList>
            <person name="Somphong A."/>
            <person name="Phongsopitanun W."/>
            <person name="Tanasupawat S."/>
            <person name="Peongsungnone V."/>
        </authorList>
    </citation>
    <scope>NUCLEOTIDE SEQUENCE [LARGE SCALE GENOMIC DNA]</scope>
    <source>
        <strain evidence="1 2">PM05-2</strain>
    </source>
</reference>
<protein>
    <submittedName>
        <fullName evidence="1">Uncharacterized protein</fullName>
    </submittedName>
</protein>
<gene>
    <name evidence="1" type="ORF">K1Y72_35580</name>
</gene>
<dbReference type="SUPFAM" id="SSF56281">
    <property type="entry name" value="Metallo-hydrolase/oxidoreductase"/>
    <property type="match status" value="1"/>
</dbReference>
<sequence>MKDPHRRPSGSPVRVAINAWATAIPTPGRTPGHTVYDEHGDGDVHLLVWGDTVHVPALQFTCPKVPWEFDTDQSRARAARVALTATGYALHHLAPPLD</sequence>
<proteinExistence type="predicted"/>
<evidence type="ECO:0000313" key="2">
    <source>
        <dbReference type="Proteomes" id="UP000774570"/>
    </source>
</evidence>
<keyword evidence="2" id="KW-1185">Reference proteome</keyword>
<dbReference type="Gene3D" id="3.60.15.10">
    <property type="entry name" value="Ribonuclease Z/Hydroxyacylglutathione hydrolase-like"/>
    <property type="match status" value="1"/>
</dbReference>
<dbReference type="Proteomes" id="UP000774570">
    <property type="component" value="Unassembled WGS sequence"/>
</dbReference>